<dbReference type="SUPFAM" id="SSF57850">
    <property type="entry name" value="RING/U-box"/>
    <property type="match status" value="1"/>
</dbReference>
<reference evidence="12" key="1">
    <citation type="submission" date="2020-03" db="EMBL/GenBank/DDBJ databases">
        <title>A high-quality chromosome-level genome assembly of a woody plant with both climbing and erect habits, Rhamnella rubrinervis.</title>
        <authorList>
            <person name="Lu Z."/>
            <person name="Yang Y."/>
            <person name="Zhu X."/>
            <person name="Sun Y."/>
        </authorList>
    </citation>
    <scope>NUCLEOTIDE SEQUENCE</scope>
    <source>
        <strain evidence="12">BYM</strain>
        <tissue evidence="12">Leaf</tissue>
    </source>
</reference>
<sequence>MDDEAYNGVGLGIAVVIMILFLYGWCNCLLAGARRTSSKGLNSDAIKALPIVPHQFSSSSVQDECCVCLGVYENGERVKLLPCNHCYHPHCVDMWLTTHTTCPVCRAFINPQPNIALQIVVQ</sequence>
<keyword evidence="7 10" id="KW-0472">Membrane</keyword>
<dbReference type="InterPro" id="IPR001841">
    <property type="entry name" value="Znf_RING"/>
</dbReference>
<keyword evidence="3" id="KW-0479">Metal-binding</keyword>
<evidence type="ECO:0000313" key="12">
    <source>
        <dbReference type="EMBL" id="KAF3433382.1"/>
    </source>
</evidence>
<comment type="caution">
    <text evidence="12">The sequence shown here is derived from an EMBL/GenBank/DDBJ whole genome shotgun (WGS) entry which is preliminary data.</text>
</comment>
<evidence type="ECO:0000256" key="4">
    <source>
        <dbReference type="ARBA" id="ARBA00022771"/>
    </source>
</evidence>
<dbReference type="Pfam" id="PF13639">
    <property type="entry name" value="zf-RING_2"/>
    <property type="match status" value="1"/>
</dbReference>
<dbReference type="GO" id="GO:0008270">
    <property type="term" value="F:zinc ion binding"/>
    <property type="evidence" value="ECO:0007669"/>
    <property type="project" value="UniProtKB-KW"/>
</dbReference>
<dbReference type="UniPathway" id="UPA00143"/>
<evidence type="ECO:0000256" key="8">
    <source>
        <dbReference type="ARBA" id="ARBA00024209"/>
    </source>
</evidence>
<accession>A0A8K0DLL2</accession>
<protein>
    <recommendedName>
        <fullName evidence="11">RING-type domain-containing protein</fullName>
    </recommendedName>
</protein>
<evidence type="ECO:0000256" key="5">
    <source>
        <dbReference type="ARBA" id="ARBA00022833"/>
    </source>
</evidence>
<dbReference type="PANTHER" id="PTHR46539">
    <property type="entry name" value="E3 UBIQUITIN-PROTEIN LIGASE ATL42"/>
    <property type="match status" value="1"/>
</dbReference>
<organism evidence="12 13">
    <name type="scientific">Rhamnella rubrinervis</name>
    <dbReference type="NCBI Taxonomy" id="2594499"/>
    <lineage>
        <taxon>Eukaryota</taxon>
        <taxon>Viridiplantae</taxon>
        <taxon>Streptophyta</taxon>
        <taxon>Embryophyta</taxon>
        <taxon>Tracheophyta</taxon>
        <taxon>Spermatophyta</taxon>
        <taxon>Magnoliopsida</taxon>
        <taxon>eudicotyledons</taxon>
        <taxon>Gunneridae</taxon>
        <taxon>Pentapetalae</taxon>
        <taxon>rosids</taxon>
        <taxon>fabids</taxon>
        <taxon>Rosales</taxon>
        <taxon>Rhamnaceae</taxon>
        <taxon>rhamnoid group</taxon>
        <taxon>Rhamneae</taxon>
        <taxon>Rhamnella</taxon>
    </lineage>
</organism>
<keyword evidence="6 10" id="KW-1133">Transmembrane helix</keyword>
<name>A0A8K0DLL2_9ROSA</name>
<evidence type="ECO:0000256" key="3">
    <source>
        <dbReference type="ARBA" id="ARBA00022723"/>
    </source>
</evidence>
<evidence type="ECO:0000256" key="6">
    <source>
        <dbReference type="ARBA" id="ARBA00022989"/>
    </source>
</evidence>
<proteinExistence type="inferred from homology"/>
<dbReference type="EMBL" id="VOIH02000011">
    <property type="protein sequence ID" value="KAF3433382.1"/>
    <property type="molecule type" value="Genomic_DNA"/>
</dbReference>
<dbReference type="PANTHER" id="PTHR46539:SF1">
    <property type="entry name" value="E3 UBIQUITIN-PROTEIN LIGASE ATL42"/>
    <property type="match status" value="1"/>
</dbReference>
<keyword evidence="2 10" id="KW-0812">Transmembrane</keyword>
<evidence type="ECO:0000256" key="2">
    <source>
        <dbReference type="ARBA" id="ARBA00022692"/>
    </source>
</evidence>
<comment type="similarity">
    <text evidence="8">Belongs to the RING-type zinc finger family. ATL subfamily.</text>
</comment>
<evidence type="ECO:0000259" key="11">
    <source>
        <dbReference type="PROSITE" id="PS50089"/>
    </source>
</evidence>
<dbReference type="Proteomes" id="UP000796880">
    <property type="component" value="Unassembled WGS sequence"/>
</dbReference>
<comment type="subcellular location">
    <subcellularLocation>
        <location evidence="1">Membrane</location>
    </subcellularLocation>
</comment>
<keyword evidence="13" id="KW-1185">Reference proteome</keyword>
<dbReference type="GO" id="GO:0016020">
    <property type="term" value="C:membrane"/>
    <property type="evidence" value="ECO:0007669"/>
    <property type="project" value="UniProtKB-SubCell"/>
</dbReference>
<dbReference type="AlphaFoldDB" id="A0A8K0DLL2"/>
<dbReference type="GO" id="GO:0016567">
    <property type="term" value="P:protein ubiquitination"/>
    <property type="evidence" value="ECO:0007669"/>
    <property type="project" value="UniProtKB-UniPathway"/>
</dbReference>
<dbReference type="PROSITE" id="PS50089">
    <property type="entry name" value="ZF_RING_2"/>
    <property type="match status" value="1"/>
</dbReference>
<keyword evidence="5" id="KW-0862">Zinc</keyword>
<evidence type="ECO:0000256" key="10">
    <source>
        <dbReference type="SAM" id="Phobius"/>
    </source>
</evidence>
<dbReference type="Gene3D" id="3.30.40.10">
    <property type="entry name" value="Zinc/RING finger domain, C3HC4 (zinc finger)"/>
    <property type="match status" value="1"/>
</dbReference>
<dbReference type="InterPro" id="IPR013083">
    <property type="entry name" value="Znf_RING/FYVE/PHD"/>
</dbReference>
<feature type="domain" description="RING-type" evidence="11">
    <location>
        <begin position="65"/>
        <end position="106"/>
    </location>
</feature>
<gene>
    <name evidence="12" type="ORF">FNV43_RR24484</name>
</gene>
<keyword evidence="4 9" id="KW-0863">Zinc-finger</keyword>
<evidence type="ECO:0000256" key="9">
    <source>
        <dbReference type="PROSITE-ProRule" id="PRU00175"/>
    </source>
</evidence>
<evidence type="ECO:0000256" key="7">
    <source>
        <dbReference type="ARBA" id="ARBA00023136"/>
    </source>
</evidence>
<evidence type="ECO:0000256" key="1">
    <source>
        <dbReference type="ARBA" id="ARBA00004370"/>
    </source>
</evidence>
<feature type="transmembrane region" description="Helical" evidence="10">
    <location>
        <begin position="6"/>
        <end position="30"/>
    </location>
</feature>
<dbReference type="SMART" id="SM00184">
    <property type="entry name" value="RING"/>
    <property type="match status" value="1"/>
</dbReference>
<dbReference type="OrthoDB" id="8062037at2759"/>
<evidence type="ECO:0000313" key="13">
    <source>
        <dbReference type="Proteomes" id="UP000796880"/>
    </source>
</evidence>